<reference evidence="2 3" key="2">
    <citation type="journal article" date="2017" name="Nature">
        <title>The Apostasia genome and the evolution of orchids.</title>
        <authorList>
            <person name="Zhang G.Q."/>
            <person name="Liu K.W."/>
            <person name="Li Z."/>
            <person name="Lohaus R."/>
            <person name="Hsiao Y.Y."/>
            <person name="Niu S.C."/>
            <person name="Wang J.Y."/>
            <person name="Lin Y.C."/>
            <person name="Xu Q."/>
            <person name="Chen L.J."/>
            <person name="Yoshida K."/>
            <person name="Fujiwara S."/>
            <person name="Wang Z.W."/>
            <person name="Zhang Y.Q."/>
            <person name="Mitsuda N."/>
            <person name="Wang M."/>
            <person name="Liu G.H."/>
            <person name="Pecoraro L."/>
            <person name="Huang H.X."/>
            <person name="Xiao X.J."/>
            <person name="Lin M."/>
            <person name="Wu X.Y."/>
            <person name="Wu W.L."/>
            <person name="Chen Y.Y."/>
            <person name="Chang S.B."/>
            <person name="Sakamoto S."/>
            <person name="Ohme-Takagi M."/>
            <person name="Yagi M."/>
            <person name="Zeng S.J."/>
            <person name="Shen C.Y."/>
            <person name="Yeh C.M."/>
            <person name="Luo Y.B."/>
            <person name="Tsai W.C."/>
            <person name="Van de Peer Y."/>
            <person name="Liu Z.J."/>
        </authorList>
    </citation>
    <scope>NUCLEOTIDE SEQUENCE [LARGE SCALE GENOMIC DNA]</scope>
    <source>
        <tissue evidence="2">The whole plant</tissue>
    </source>
</reference>
<name>A0A2I0VMI0_9ASPA</name>
<evidence type="ECO:0000256" key="1">
    <source>
        <dbReference type="SAM" id="Coils"/>
    </source>
</evidence>
<dbReference type="Proteomes" id="UP000233837">
    <property type="component" value="Unassembled WGS sequence"/>
</dbReference>
<evidence type="ECO:0000313" key="2">
    <source>
        <dbReference type="EMBL" id="PKU64619.1"/>
    </source>
</evidence>
<dbReference type="AlphaFoldDB" id="A0A2I0VMI0"/>
<dbReference type="Gene3D" id="1.25.40.10">
    <property type="entry name" value="Tetratricopeptide repeat domain"/>
    <property type="match status" value="2"/>
</dbReference>
<dbReference type="EMBL" id="KZ503407">
    <property type="protein sequence ID" value="PKU64619.1"/>
    <property type="molecule type" value="Genomic_DNA"/>
</dbReference>
<dbReference type="SUPFAM" id="SSF48452">
    <property type="entry name" value="TPR-like"/>
    <property type="match status" value="1"/>
</dbReference>
<organism evidence="2 3">
    <name type="scientific">Dendrobium catenatum</name>
    <dbReference type="NCBI Taxonomy" id="906689"/>
    <lineage>
        <taxon>Eukaryota</taxon>
        <taxon>Viridiplantae</taxon>
        <taxon>Streptophyta</taxon>
        <taxon>Embryophyta</taxon>
        <taxon>Tracheophyta</taxon>
        <taxon>Spermatophyta</taxon>
        <taxon>Magnoliopsida</taxon>
        <taxon>Liliopsida</taxon>
        <taxon>Asparagales</taxon>
        <taxon>Orchidaceae</taxon>
        <taxon>Epidendroideae</taxon>
        <taxon>Malaxideae</taxon>
        <taxon>Dendrobiinae</taxon>
        <taxon>Dendrobium</taxon>
    </lineage>
</organism>
<gene>
    <name evidence="2" type="ORF">MA16_Dca015880</name>
</gene>
<keyword evidence="3" id="KW-1185">Reference proteome</keyword>
<keyword evidence="1" id="KW-0175">Coiled coil</keyword>
<evidence type="ECO:0000313" key="3">
    <source>
        <dbReference type="Proteomes" id="UP000233837"/>
    </source>
</evidence>
<dbReference type="Pfam" id="PF14559">
    <property type="entry name" value="TPR_19"/>
    <property type="match status" value="1"/>
</dbReference>
<dbReference type="OrthoDB" id="1856606at2759"/>
<dbReference type="PANTHER" id="PTHR36350">
    <property type="entry name" value="TRANSMEMBRANE PROTEIN"/>
    <property type="match status" value="1"/>
</dbReference>
<dbReference type="InterPro" id="IPR011990">
    <property type="entry name" value="TPR-like_helical_dom_sf"/>
</dbReference>
<proteinExistence type="predicted"/>
<dbReference type="PANTHER" id="PTHR36350:SF3">
    <property type="entry name" value="TRANSMEMBRANE PROTEIN"/>
    <property type="match status" value="1"/>
</dbReference>
<reference evidence="2 3" key="1">
    <citation type="journal article" date="2016" name="Sci. Rep.">
        <title>The Dendrobium catenatum Lindl. genome sequence provides insights into polysaccharide synthase, floral development and adaptive evolution.</title>
        <authorList>
            <person name="Zhang G.Q."/>
            <person name="Xu Q."/>
            <person name="Bian C."/>
            <person name="Tsai W.C."/>
            <person name="Yeh C.M."/>
            <person name="Liu K.W."/>
            <person name="Yoshida K."/>
            <person name="Zhang L.S."/>
            <person name="Chang S.B."/>
            <person name="Chen F."/>
            <person name="Shi Y."/>
            <person name="Su Y.Y."/>
            <person name="Zhang Y.Q."/>
            <person name="Chen L.J."/>
            <person name="Yin Y."/>
            <person name="Lin M."/>
            <person name="Huang H."/>
            <person name="Deng H."/>
            <person name="Wang Z.W."/>
            <person name="Zhu S.L."/>
            <person name="Zhao X."/>
            <person name="Deng C."/>
            <person name="Niu S.C."/>
            <person name="Huang J."/>
            <person name="Wang M."/>
            <person name="Liu G.H."/>
            <person name="Yang H.J."/>
            <person name="Xiao X.J."/>
            <person name="Hsiao Y.Y."/>
            <person name="Wu W.L."/>
            <person name="Chen Y.Y."/>
            <person name="Mitsuda N."/>
            <person name="Ohme-Takagi M."/>
            <person name="Luo Y.B."/>
            <person name="Van de Peer Y."/>
            <person name="Liu Z.J."/>
        </authorList>
    </citation>
    <scope>NUCLEOTIDE SEQUENCE [LARGE SCALE GENOMIC DNA]</scope>
    <source>
        <tissue evidence="2">The whole plant</tissue>
    </source>
</reference>
<dbReference type="STRING" id="906689.A0A2I0VMI0"/>
<sequence>MDSFATATSFNGQQPLFFSTLSKQKFYPLPKTLRFSLHPTSNSTVSRVSLVKASSSESNPHPLPRRIKTIAAGAVILSAATAGLLSGRLSLALALAEPPTLSEPAESSHADGEVQVEYKITNPDERSPLSDAVNSLRSLLYQKLEDGEDTEALSILRRLLEAQPAEAEWKFLAARLLNEMGQVAESRKLLEEILAADPLSFEALFENAVLMDRCGEGDAVIERLKRALELAQCEHKEAAARDIRFIMAQIQYLQRKVEEALLTYDELAREDPKDYRPYFCQGMIYSLLDRNKEAREKFAKYNELTEKKAEVNAYLQTALSRVKLFGTGDSEI</sequence>
<feature type="coiled-coil region" evidence="1">
    <location>
        <begin position="221"/>
        <end position="270"/>
    </location>
</feature>
<accession>A0A2I0VMI0</accession>
<protein>
    <submittedName>
        <fullName evidence="2">Uncharacterized protein</fullName>
    </submittedName>
</protein>